<evidence type="ECO:0000256" key="4">
    <source>
        <dbReference type="ARBA" id="ARBA00022741"/>
    </source>
</evidence>
<dbReference type="Gene3D" id="2.30.30.140">
    <property type="match status" value="1"/>
</dbReference>
<dbReference type="Pfam" id="PF00855">
    <property type="entry name" value="PWWP"/>
    <property type="match status" value="1"/>
</dbReference>
<dbReference type="InterPro" id="IPR045667">
    <property type="entry name" value="ORC3_N"/>
</dbReference>
<dbReference type="SMART" id="SM00490">
    <property type="entry name" value="HELICc"/>
    <property type="match status" value="2"/>
</dbReference>
<dbReference type="InterPro" id="IPR041094">
    <property type="entry name" value="Brr2_helicase_PWI"/>
</dbReference>
<feature type="compositionally biased region" description="Basic and acidic residues" evidence="10">
    <location>
        <begin position="2274"/>
        <end position="2339"/>
    </location>
</feature>
<dbReference type="GO" id="GO:0003676">
    <property type="term" value="F:nucleic acid binding"/>
    <property type="evidence" value="ECO:0007669"/>
    <property type="project" value="InterPro"/>
</dbReference>
<dbReference type="SMART" id="SM00293">
    <property type="entry name" value="PWWP"/>
    <property type="match status" value="1"/>
</dbReference>
<feature type="region of interest" description="Disordered" evidence="10">
    <location>
        <begin position="2845"/>
        <end position="2868"/>
    </location>
</feature>
<feature type="domain" description="Helicase ATP-binding" evidence="12">
    <location>
        <begin position="533"/>
        <end position="717"/>
    </location>
</feature>
<dbReference type="PROSITE" id="PS51192">
    <property type="entry name" value="HELICASE_ATP_BIND_1"/>
    <property type="match status" value="2"/>
</dbReference>
<keyword evidence="15" id="KW-1185">Reference proteome</keyword>
<dbReference type="Gene3D" id="1.10.3380.10">
    <property type="entry name" value="Sec63 N-terminal domain-like domain"/>
    <property type="match status" value="2"/>
</dbReference>
<dbReference type="InterPro" id="IPR004179">
    <property type="entry name" value="Sec63-dom"/>
</dbReference>
<organism evidence="14 15">
    <name type="scientific">Fusarium avenaceum</name>
    <dbReference type="NCBI Taxonomy" id="40199"/>
    <lineage>
        <taxon>Eukaryota</taxon>
        <taxon>Fungi</taxon>
        <taxon>Dikarya</taxon>
        <taxon>Ascomycota</taxon>
        <taxon>Pezizomycotina</taxon>
        <taxon>Sordariomycetes</taxon>
        <taxon>Hypocreomycetidae</taxon>
        <taxon>Hypocreales</taxon>
        <taxon>Nectriaceae</taxon>
        <taxon>Fusarium</taxon>
        <taxon>Fusarium tricinctum species complex</taxon>
    </lineage>
</organism>
<feature type="region of interest" description="Disordered" evidence="10">
    <location>
        <begin position="196"/>
        <end position="217"/>
    </location>
</feature>
<feature type="region of interest" description="Disordered" evidence="10">
    <location>
        <begin position="53"/>
        <end position="78"/>
    </location>
</feature>
<dbReference type="FunFam" id="2.60.40.150:FF:000133">
    <property type="entry name" value="Pre-mRNA splicing helicase, putative"/>
    <property type="match status" value="1"/>
</dbReference>
<gene>
    <name evidence="14" type="ORF">KAF25_001761</name>
</gene>
<feature type="domain" description="Helicase C-terminal" evidence="13">
    <location>
        <begin position="755"/>
        <end position="964"/>
    </location>
</feature>
<feature type="compositionally biased region" description="Basic and acidic residues" evidence="10">
    <location>
        <begin position="2554"/>
        <end position="2577"/>
    </location>
</feature>
<feature type="compositionally biased region" description="Acidic residues" evidence="10">
    <location>
        <begin position="245"/>
        <end position="255"/>
    </location>
</feature>
<dbReference type="PROSITE" id="PS50812">
    <property type="entry name" value="PWWP"/>
    <property type="match status" value="1"/>
</dbReference>
<evidence type="ECO:0000259" key="13">
    <source>
        <dbReference type="PROSITE" id="PS51194"/>
    </source>
</evidence>
<dbReference type="SUPFAM" id="SSF46785">
    <property type="entry name" value="Winged helix' DNA-binding domain"/>
    <property type="match status" value="1"/>
</dbReference>
<dbReference type="InterPro" id="IPR000313">
    <property type="entry name" value="PWWP_dom"/>
</dbReference>
<evidence type="ECO:0000313" key="15">
    <source>
        <dbReference type="Proteomes" id="UP000782241"/>
    </source>
</evidence>
<dbReference type="Pfam" id="PF18137">
    <property type="entry name" value="WHD_ORC"/>
    <property type="match status" value="1"/>
</dbReference>
<dbReference type="InterPro" id="IPR014001">
    <property type="entry name" value="Helicase_ATP-bd"/>
</dbReference>
<dbReference type="PROSITE" id="PS51194">
    <property type="entry name" value="HELICASE_CTER"/>
    <property type="match status" value="1"/>
</dbReference>
<dbReference type="FunFam" id="1.10.10.10:FF:000012">
    <property type="entry name" value="U5 small nuclear ribonucleoprotein helicase"/>
    <property type="match status" value="1"/>
</dbReference>
<dbReference type="Pfam" id="PF21188">
    <property type="entry name" value="BRR2_plug"/>
    <property type="match status" value="1"/>
</dbReference>
<evidence type="ECO:0000256" key="2">
    <source>
        <dbReference type="ARBA" id="ARBA00012552"/>
    </source>
</evidence>
<evidence type="ECO:0000256" key="10">
    <source>
        <dbReference type="SAM" id="MobiDB-lite"/>
    </source>
</evidence>
<dbReference type="SMART" id="SM00487">
    <property type="entry name" value="DEXDc"/>
    <property type="match status" value="2"/>
</dbReference>
<evidence type="ECO:0000256" key="1">
    <source>
        <dbReference type="ARBA" id="ARBA00004123"/>
    </source>
</evidence>
<dbReference type="Proteomes" id="UP000782241">
    <property type="component" value="Unassembled WGS sequence"/>
</dbReference>
<feature type="region of interest" description="Disordered" evidence="10">
    <location>
        <begin position="2729"/>
        <end position="2799"/>
    </location>
</feature>
<keyword evidence="4" id="KW-0547">Nucleotide-binding</keyword>
<feature type="compositionally biased region" description="Acidic residues" evidence="10">
    <location>
        <begin position="2543"/>
        <end position="2553"/>
    </location>
</feature>
<evidence type="ECO:0000256" key="3">
    <source>
        <dbReference type="ARBA" id="ARBA00022737"/>
    </source>
</evidence>
<dbReference type="Gene3D" id="2.60.40.150">
    <property type="entry name" value="C2 domain"/>
    <property type="match status" value="2"/>
</dbReference>
<comment type="subcellular location">
    <subcellularLocation>
        <location evidence="1">Nucleus</location>
    </subcellularLocation>
</comment>
<feature type="compositionally biased region" description="Basic and acidic residues" evidence="10">
    <location>
        <begin position="2610"/>
        <end position="2633"/>
    </location>
</feature>
<dbReference type="FunFam" id="1.10.10.10:FF:000024">
    <property type="entry name" value="U5 small nuclear ribonucleoprotein helicase"/>
    <property type="match status" value="1"/>
</dbReference>
<feature type="compositionally biased region" description="Acidic residues" evidence="10">
    <location>
        <begin position="196"/>
        <end position="216"/>
    </location>
</feature>
<dbReference type="FunFam" id="2.60.40.150:FF:000004">
    <property type="entry name" value="RNA helicase, activating signal cointegrator 1"/>
    <property type="match status" value="1"/>
</dbReference>
<dbReference type="InterPro" id="IPR050474">
    <property type="entry name" value="Hel308_SKI2-like"/>
</dbReference>
<feature type="compositionally biased region" description="Low complexity" evidence="10">
    <location>
        <begin position="2349"/>
        <end position="2359"/>
    </location>
</feature>
<keyword evidence="6" id="KW-0347">Helicase</keyword>
<dbReference type="SUPFAM" id="SSF81296">
    <property type="entry name" value="E set domains"/>
    <property type="match status" value="1"/>
</dbReference>
<protein>
    <recommendedName>
        <fullName evidence="2">RNA helicase</fullName>
        <ecNumber evidence="2">3.6.4.13</ecNumber>
    </recommendedName>
</protein>
<dbReference type="CDD" id="cd18019">
    <property type="entry name" value="DEXHc_Brr2_1"/>
    <property type="match status" value="1"/>
</dbReference>
<dbReference type="FunFam" id="1.10.3380.10:FF:000005">
    <property type="entry name" value="Pre-mRNA splicing helicase, putative"/>
    <property type="match status" value="1"/>
</dbReference>
<dbReference type="SUPFAM" id="SSF158702">
    <property type="entry name" value="Sec63 N-terminal domain-like"/>
    <property type="match status" value="2"/>
</dbReference>
<dbReference type="CDD" id="cd18795">
    <property type="entry name" value="SF2_C_Ski2"/>
    <property type="match status" value="1"/>
</dbReference>
<dbReference type="InterPro" id="IPR036390">
    <property type="entry name" value="WH_DNA-bd_sf"/>
</dbReference>
<feature type="compositionally biased region" description="Acidic residues" evidence="10">
    <location>
        <begin position="2191"/>
        <end position="2205"/>
    </location>
</feature>
<dbReference type="GO" id="GO:0016787">
    <property type="term" value="F:hydrolase activity"/>
    <property type="evidence" value="ECO:0007669"/>
    <property type="project" value="UniProtKB-KW"/>
</dbReference>
<dbReference type="CDD" id="cd18021">
    <property type="entry name" value="DEXHc_Brr2_2"/>
    <property type="match status" value="1"/>
</dbReference>
<feature type="region of interest" description="Disordered" evidence="10">
    <location>
        <begin position="240"/>
        <end position="291"/>
    </location>
</feature>
<accession>A0A9P7H279</accession>
<dbReference type="InterPro" id="IPR035892">
    <property type="entry name" value="C2_domain_sf"/>
</dbReference>
<keyword evidence="5" id="KW-0378">Hydrolase</keyword>
<dbReference type="GO" id="GO:0000712">
    <property type="term" value="P:resolution of meiotic recombination intermediates"/>
    <property type="evidence" value="ECO:0007669"/>
    <property type="project" value="TreeGrafter"/>
</dbReference>
<dbReference type="Pfam" id="PF07034">
    <property type="entry name" value="ORC3_N"/>
    <property type="match status" value="1"/>
</dbReference>
<dbReference type="FunFam" id="3.40.50.300:FF:000102">
    <property type="entry name" value="RNA helicase, activating signal cointegrator 1"/>
    <property type="match status" value="1"/>
</dbReference>
<dbReference type="GO" id="GO:0003724">
    <property type="term" value="F:RNA helicase activity"/>
    <property type="evidence" value="ECO:0007669"/>
    <property type="project" value="UniProtKB-EC"/>
</dbReference>
<sequence>MADGNRDVSQYKYSAMSNLVLQADRRFVTRRTDEATGDPESLAGRLSIRDMGARVARDDAPKQKKQPGPPDIERGSLREGEDILAREQRRRKAEAPQSTGVLGANDLLVEGITYRPRTAATRATFDLIITIVAHNLGDVPHEVVRSAADAALEYLKDDDLKDLDKKREIDDILGVTLNPKQFNELVNLGKKITDYDAQDDDDDVAMGGADGDDAEIDERQGVAVAFDEDDEDEGDGIVHEVRDESSEDEEEEEDKEQSAEGKEDDAVADVGDEMILDSAPSGGKRDEKEKYSVPARDIDAFWLQRQIGALYPDAHEQTDKTKEALTILSGEPGDDGEEKSLREVENDLMELFDFEHHELVQKLVENREKVFWLTKLARTETPEQRADVEREMGSEGLHWILNELKGKDTADAKKGKMDIKMDIDVRASFTADGPKTDRADGQLIGGLQPRKLINLDNLVFDQGNHLMTNPKVRLPEGSTKRTFKGYEEIHIPTPKKRNEPGDVLMPITDMPEWARTPFSKNQSLNKIQSKCYPSAFNDDGNMLVCAPTGSGKTNVGMLTILREIGKHRNPETGDIDLDAFKIVCIAPLKALVQEQVGNLGNRLEPYGIRVAELTGDRQLTKQQIAETQIIVTTPEKWDVITRKSNDLTYTNMVRLIIIDEIHLLHDDRGPVLESIVSRTIRKTEQTGEPVRILGLSATLPNYKDVASFLRVDTKKGLFHFDGSYRPCPLRQEFVGVTDRKAIKQLKTMNDVCYNKVIEHVGTNRNQMLIFVHSRKETAKTARYIRDKAVESDTIHQILRHDAGSREVLREASDMATDQDLKDILPYGFGIHHAGMSRVDRTDVEDLFARGAIQVLVCTATLAWGVNLPAHTVIIKGTQVYSPEKGSWVELSPQDVLQMLGRAGRPQYDTYGEGIIITTQSEMQYYLSLLNQQLPIESQFVSKLVDNLNAEVVLGNVRTRDEGVEWLGYTYLFVRMLRSPGLYQVGAEYEDDEALEQKRVDLIHSAAMVLRKSNLIKYDEKTGKLQSTELGRIASHYYITFGSMETYNNLIQPSITTIELFRVFSLSAEFKFIPVRQDEKLELAKLLGRVPIPVKESIEEPHAKINVLLQAYISRLKLEGLALMADMVYVTQSAGRILRAIFEIAMKKGWASVAKTALDLCKMAEKRMWPTMSPLRQFPTCPKSVVQKAERIDVSWSSYFDLDPPRMGELLGLPREGRTVCGLVAKFPRVEVQAQVQPMTRSMLRVELSITPNFEWDDSIHGAAESFWILVEDCDGEDILFHDTFLLRKEYAQSEQNEHIVDFTVPITDPMPPNYFVSVVSDRWMHAETRLPVPFHKLILPEKFPPHTELLELQPLPVSALKVSSYVDLYPSWKQFNRIQTQTFNSLYKTDQNVFVGAPTGSGKTVCAEFAILRHWTKGEAGRAVYIAPFQELVDSRLQDWQRRLGHLNGGKEIVKLTGETATDLKLLEKGDLILATPTQWDVLSRQWKRRKNVQTVELFIADEVHLLGGSQGYVYETIVSRMHYIRTQTELPLRIVALSVSLANARDIGEWIDAKKHDIYNFSPHVRPVPLELHLQSFTNTHFPSLMLAMAKPTYVAITQMSPDKPAMIFVPSRKQTRATARDLLAAAFADDDEDRFLHAEVEQMQPLLERINEEALAEALSHGVGYYHEALSQSDKRIVKHLYDNGAIQVLVASRDVCWELNSTAHLVIVMGTQYFEGREHRYVDYPLSEVLHMFGKALRPSKDGRGRGVLMLPQVKREYYKKFLNEALPVESHLHNYLHDVFVTEISTKMIESGDDAINWTTFTYFYRRLLANPSYYSLTSTTHEGLSNYMSDLVETTLRELSESKIIDFDEEDGSVAPQNAAMIAAYYNISYITMQTFLLSLSVRTKLKGIMEIVTSATEFESIQIRRHEDGLLRRIYDRVPVKMSEVVYESPHFKSFVLLQAHFSRMQLPIDLAKDQEVLLSKVLSLLSAMVDILSSDGHLNAMSAMEMSQMIVQGMWDRDSPLKQIPHFSTEVVKVANEFGIKDIFDFMEAMNPDENADYNKLVKRLGLSQKQLAEAANFTNDKYPDLELEHEVLGEDEIRAGEPAYLNIKIARNLEEEDGEYDSTVHAPFYPSKKMENWWLVVGDEKTKSLLAIKRVTIGRELNVRLEYTVPSPGEHDLKLFLMSDSYVGVDQEREFSVTAAEGMDVDDDEEDEDEDEDEDYAFAHLLRAGIPLLAFVICDQRNIITIVAMADQLTEKPEVKAPASGAQEAPAAEKPAEQSSTGDNAAKTEGEASKEDTKVAQDAKESGNVEKPTEDKDATEASKEDSKPVDDTADTEMKDAPETSAAEETKVENSAPSADGETAAENTAAETPSAKGKNNRRKSTGGATRKSLSKKASKARLTHLDAKPGDHFLVKLKGFPAWPAIICDETMLPQALVDSRPVAAARPDGSYTEAYADGGKRVNDRTFPVMYLHTNEFGWVPNTLLTELPPQKAEETITEKMRKDLKEAFLLAAESNSLEHYKDVLKQFQDELLAKQQAAATPKKSKKGKAKAADEDVDMEDIDDATAEKPKAKKRKAEDDTPQRPDSVKKPKIKLNTSTPKANGTPKAKEESAAKAKVKVKKSADKKTEGAKKAKMTPEERRHHKQKEVLYLRHKLQRGLLTRDQQPQESEMEQMSEYVTMLENLKDLEVSIIRATKINKVLKAILKLESIPREDEFHFKDRSQVLLDKWNELLATETVAPASEATNGVNGKSDAKADDKQDDSGKENTEEPKSETSKAEKTEDGEKTEEEEKILETPQASAPEEKKDDVELVSELQEPHLQDTCIFCIIETFKMTREELKQETYTQEDHQVAYIFDPEDDGTRQKPAKRRRVSKKAQDGSESIKDLSSFVPLLNGAEKPEFVQLRETLFQERWAKIDERIEGILKTSNLETLHEVSEFIKEAVTDSGDRIPSAFIITGPNIASQDLLFQQLSETLQQTTSSKFVGLRSSEATTLKATLKKIIRDVTAKVSNDEDDDLEMEDGREGRRYLDYDLEALHAFIKPQNCEHVFVAFQDSEGFDSSLLSDLLILFNSWRPRIPFTLLFGIATSVELLQARLLKAACQQIYGAQFDVIQTSAILETVFKTAVAASDAPVLLGPSLLHSMLDRQHDQVSGIQTFNMSLKYAYMCHFYANPLSVLEHASELQPEHLQAIRHSSSFRNHVERAVETGNLDNVEYAKQLLENDEYLTSQVQDSLTHRQEHIEAFLRALLVLREAEGQDGEFSRAYVEAMNEGVSITENSRTIEKVRHMDIGELVAMLRKVVTILRDGEVDLLLSPGTRLRDVEFRDGLIRQLTKLEKLQSKAQEHNITLRSKYSGQIKVARTTVIAQRVQLSHDSAALTDEDKQLTQAVDDITALLVTHVQFPKPSSLLVSESWLYDSRAPSRDVFVPRPRSVLERSLARPHDYLACSCCKPGGEGTPATLPATALLYRLYTETGNLINVADLWAAFAALVGDEETDERKSLVMFYRGLAELRALGFVKASKKKADHIAKLKWL</sequence>
<evidence type="ECO:0000256" key="8">
    <source>
        <dbReference type="ARBA" id="ARBA00023242"/>
    </source>
</evidence>
<dbReference type="InterPro" id="IPR048863">
    <property type="entry name" value="BRR2_plug"/>
</dbReference>
<feature type="region of interest" description="Disordered" evidence="10">
    <location>
        <begin position="2525"/>
        <end position="2633"/>
    </location>
</feature>
<dbReference type="SUPFAM" id="SSF52540">
    <property type="entry name" value="P-loop containing nucleoside triphosphate hydrolases"/>
    <property type="match status" value="3"/>
</dbReference>
<feature type="compositionally biased region" description="Basic and acidic residues" evidence="10">
    <location>
        <begin position="256"/>
        <end position="265"/>
    </location>
</feature>
<dbReference type="PANTHER" id="PTHR47961:SF4">
    <property type="entry name" value="ACTIVATING SIGNAL COINTEGRATOR 1 COMPLEX SUBUNIT 3"/>
    <property type="match status" value="1"/>
</dbReference>
<dbReference type="InterPro" id="IPR057842">
    <property type="entry name" value="WH_MER3"/>
</dbReference>
<dbReference type="FunFam" id="3.40.50.300:FF:000368">
    <property type="entry name" value="U5 small nuclear ribonucleoprotein 200 kDa helicase"/>
    <property type="match status" value="1"/>
</dbReference>
<reference evidence="14" key="1">
    <citation type="submission" date="2021-04" db="EMBL/GenBank/DDBJ databases">
        <title>Draft genome of Fusarium avenaceum strain F156N33, isolated from an atmospheric sample in Virginia.</title>
        <authorList>
            <person name="Yang S."/>
            <person name="Vinatzer B.A."/>
            <person name="Coleman J."/>
        </authorList>
    </citation>
    <scope>NUCLEOTIDE SEQUENCE</scope>
    <source>
        <strain evidence="14">F156N33</strain>
    </source>
</reference>
<comment type="catalytic activity">
    <reaction evidence="9">
        <text>ATP + H2O = ADP + phosphate + H(+)</text>
        <dbReference type="Rhea" id="RHEA:13065"/>
        <dbReference type="ChEBI" id="CHEBI:15377"/>
        <dbReference type="ChEBI" id="CHEBI:15378"/>
        <dbReference type="ChEBI" id="CHEBI:30616"/>
        <dbReference type="ChEBI" id="CHEBI:43474"/>
        <dbReference type="ChEBI" id="CHEBI:456216"/>
        <dbReference type="EC" id="3.6.4.13"/>
    </reaction>
</comment>
<dbReference type="InterPro" id="IPR001650">
    <property type="entry name" value="Helicase_C-like"/>
</dbReference>
<proteinExistence type="predicted"/>
<dbReference type="Pfam" id="PF18149">
    <property type="entry name" value="Helicase_PWI"/>
    <property type="match status" value="1"/>
</dbReference>
<evidence type="ECO:0000259" key="12">
    <source>
        <dbReference type="PROSITE" id="PS51192"/>
    </source>
</evidence>
<dbReference type="Pfam" id="PF02889">
    <property type="entry name" value="Sec63"/>
    <property type="match status" value="2"/>
</dbReference>
<dbReference type="GO" id="GO:0003678">
    <property type="term" value="F:DNA helicase activity"/>
    <property type="evidence" value="ECO:0007669"/>
    <property type="project" value="TreeGrafter"/>
</dbReference>
<dbReference type="EMBL" id="JAGPUO010000018">
    <property type="protein sequence ID" value="KAG5657172.1"/>
    <property type="molecule type" value="Genomic_DNA"/>
</dbReference>
<keyword evidence="7" id="KW-0067">ATP-binding</keyword>
<dbReference type="InterPro" id="IPR040855">
    <property type="entry name" value="ORC_WH_C"/>
</dbReference>
<dbReference type="FunFam" id="1.10.150.20:FF:000004">
    <property type="entry name" value="U5 small nuclear ribonucleoprotein helicase"/>
    <property type="match status" value="1"/>
</dbReference>
<dbReference type="InterPro" id="IPR014756">
    <property type="entry name" value="Ig_E-set"/>
</dbReference>
<dbReference type="PANTHER" id="PTHR47961">
    <property type="entry name" value="DNA POLYMERASE THETA, PUTATIVE (AFU_ORTHOLOGUE AFUA_1G05260)-RELATED"/>
    <property type="match status" value="1"/>
</dbReference>
<dbReference type="CDD" id="cd20704">
    <property type="entry name" value="Orc3"/>
    <property type="match status" value="1"/>
</dbReference>
<dbReference type="Gene3D" id="1.10.10.10">
    <property type="entry name" value="Winged helix-like DNA-binding domain superfamily/Winged helix DNA-binding domain"/>
    <property type="match status" value="2"/>
</dbReference>
<feature type="region of interest" description="Disordered" evidence="10">
    <location>
        <begin position="2185"/>
        <end position="2205"/>
    </location>
</feature>
<dbReference type="Gene3D" id="1.10.150.20">
    <property type="entry name" value="5' to 3' exonuclease, C-terminal subdomain"/>
    <property type="match status" value="2"/>
</dbReference>
<keyword evidence="3" id="KW-0677">Repeat</keyword>
<feature type="domain" description="PWWP" evidence="11">
    <location>
        <begin position="2396"/>
        <end position="2469"/>
    </location>
</feature>
<evidence type="ECO:0000259" key="11">
    <source>
        <dbReference type="PROSITE" id="PS50812"/>
    </source>
</evidence>
<keyword evidence="8" id="KW-0539">Nucleus</keyword>
<dbReference type="EC" id="3.6.4.13" evidence="2"/>
<dbReference type="FunFam" id="3.40.50.300:FF:000062">
    <property type="entry name" value="U5 small nuclear ribonucleoprotein helicase"/>
    <property type="match status" value="1"/>
</dbReference>
<evidence type="ECO:0000256" key="6">
    <source>
        <dbReference type="ARBA" id="ARBA00022806"/>
    </source>
</evidence>
<dbReference type="InterPro" id="IPR027417">
    <property type="entry name" value="P-loop_NTPase"/>
</dbReference>
<evidence type="ECO:0000256" key="5">
    <source>
        <dbReference type="ARBA" id="ARBA00022801"/>
    </source>
</evidence>
<evidence type="ECO:0000256" key="7">
    <source>
        <dbReference type="ARBA" id="ARBA00022840"/>
    </source>
</evidence>
<dbReference type="SMART" id="SM00973">
    <property type="entry name" value="Sec63"/>
    <property type="match status" value="2"/>
</dbReference>
<feature type="compositionally biased region" description="Low complexity" evidence="10">
    <location>
        <begin position="2249"/>
        <end position="2261"/>
    </location>
</feature>
<comment type="caution">
    <text evidence="14">The sequence shown here is derived from an EMBL/GenBank/DDBJ whole genome shotgun (WGS) entry which is preliminary data.</text>
</comment>
<dbReference type="GO" id="GO:0000393">
    <property type="term" value="P:spliceosomal conformational changes to generate catalytic conformation"/>
    <property type="evidence" value="ECO:0007669"/>
    <property type="project" value="UniProtKB-ARBA"/>
</dbReference>
<dbReference type="Gene3D" id="3.40.50.300">
    <property type="entry name" value="P-loop containing nucleotide triphosphate hydrolases"/>
    <property type="match status" value="4"/>
</dbReference>
<feature type="compositionally biased region" description="Basic and acidic residues" evidence="10">
    <location>
        <begin position="2741"/>
        <end position="2773"/>
    </location>
</feature>
<evidence type="ECO:0000313" key="14">
    <source>
        <dbReference type="EMBL" id="KAG5657172.1"/>
    </source>
</evidence>
<dbReference type="GO" id="GO:0005682">
    <property type="term" value="C:U5 snRNP"/>
    <property type="evidence" value="ECO:0007669"/>
    <property type="project" value="UniProtKB-ARBA"/>
</dbReference>
<dbReference type="FunFam" id="1.10.3380.10:FF:000001">
    <property type="entry name" value="U5 small nuclear ribonucleoprotein helicase"/>
    <property type="match status" value="1"/>
</dbReference>
<feature type="region of interest" description="Disordered" evidence="10">
    <location>
        <begin position="2246"/>
        <end position="2386"/>
    </location>
</feature>
<feature type="compositionally biased region" description="Basic and acidic residues" evidence="10">
    <location>
        <begin position="53"/>
        <end position="62"/>
    </location>
</feature>
<dbReference type="FunFam" id="3.40.50.300:FF:000254">
    <property type="entry name" value="U5 small nuclear ribonucleoprotein helicase"/>
    <property type="match status" value="1"/>
</dbReference>
<evidence type="ECO:0000256" key="9">
    <source>
        <dbReference type="ARBA" id="ARBA00047984"/>
    </source>
</evidence>
<dbReference type="InterPro" id="IPR036388">
    <property type="entry name" value="WH-like_DNA-bd_sf"/>
</dbReference>
<feature type="domain" description="Helicase ATP-binding" evidence="12">
    <location>
        <begin position="1384"/>
        <end position="1560"/>
    </location>
</feature>
<dbReference type="FunFam" id="1.10.150.20:FF:000013">
    <property type="entry name" value="U5 small nuclear ribonucleoprotein kDa helicase"/>
    <property type="match status" value="1"/>
</dbReference>
<dbReference type="Pfam" id="PF23445">
    <property type="entry name" value="WHD_SNRNP200"/>
    <property type="match status" value="2"/>
</dbReference>
<name>A0A9P7H279_9HYPO</name>
<dbReference type="GO" id="GO:0005524">
    <property type="term" value="F:ATP binding"/>
    <property type="evidence" value="ECO:0007669"/>
    <property type="project" value="UniProtKB-KW"/>
</dbReference>
<feature type="compositionally biased region" description="Basic residues" evidence="10">
    <location>
        <begin position="2854"/>
        <end position="2863"/>
    </location>
</feature>
<feature type="compositionally biased region" description="Acidic residues" evidence="10">
    <location>
        <begin position="266"/>
        <end position="275"/>
    </location>
</feature>
<dbReference type="InterPro" id="IPR011545">
    <property type="entry name" value="DEAD/DEAH_box_helicase_dom"/>
</dbReference>
<dbReference type="Pfam" id="PF00271">
    <property type="entry name" value="Helicase_C"/>
    <property type="match status" value="1"/>
</dbReference>
<dbReference type="SUPFAM" id="SSF63748">
    <property type="entry name" value="Tudor/PWWP/MBT"/>
    <property type="match status" value="1"/>
</dbReference>
<dbReference type="Pfam" id="PF00270">
    <property type="entry name" value="DEAD"/>
    <property type="match status" value="2"/>
</dbReference>